<protein>
    <submittedName>
        <fullName evidence="2">Uncharacterized protein</fullName>
    </submittedName>
</protein>
<evidence type="ECO:0000313" key="3">
    <source>
        <dbReference type="Proteomes" id="UP001472677"/>
    </source>
</evidence>
<name>A0ABR2EFC1_9ROSI</name>
<accession>A0ABR2EFC1</accession>
<proteinExistence type="predicted"/>
<comment type="caution">
    <text evidence="2">The sequence shown here is derived from an EMBL/GenBank/DDBJ whole genome shotgun (WGS) entry which is preliminary data.</text>
</comment>
<evidence type="ECO:0000313" key="2">
    <source>
        <dbReference type="EMBL" id="KAK8557559.1"/>
    </source>
</evidence>
<sequence>MNSTIYTRRKPPCNVQHQWPTTSIFRYHPRDKTFSSNRWPDLSKPCVTMLAYDALPEFRPSCREAKPSLLVRHHPVRHQHFYSSSVHVDLPKQQENSAALGQSATLPEPPDLVVSRKGKFGGQ</sequence>
<dbReference type="Proteomes" id="UP001472677">
    <property type="component" value="Unassembled WGS sequence"/>
</dbReference>
<dbReference type="EMBL" id="JBBPBM010000016">
    <property type="protein sequence ID" value="KAK8557559.1"/>
    <property type="molecule type" value="Genomic_DNA"/>
</dbReference>
<reference evidence="2 3" key="1">
    <citation type="journal article" date="2024" name="G3 (Bethesda)">
        <title>Genome assembly of Hibiscus sabdariffa L. provides insights into metabolisms of medicinal natural products.</title>
        <authorList>
            <person name="Kim T."/>
        </authorList>
    </citation>
    <scope>NUCLEOTIDE SEQUENCE [LARGE SCALE GENOMIC DNA]</scope>
    <source>
        <strain evidence="2">TK-2024</strain>
        <tissue evidence="2">Old leaves</tissue>
    </source>
</reference>
<feature type="compositionally biased region" description="Polar residues" evidence="1">
    <location>
        <begin position="93"/>
        <end position="105"/>
    </location>
</feature>
<gene>
    <name evidence="2" type="ORF">V6N12_009789</name>
</gene>
<evidence type="ECO:0000256" key="1">
    <source>
        <dbReference type="SAM" id="MobiDB-lite"/>
    </source>
</evidence>
<organism evidence="2 3">
    <name type="scientific">Hibiscus sabdariffa</name>
    <name type="common">roselle</name>
    <dbReference type="NCBI Taxonomy" id="183260"/>
    <lineage>
        <taxon>Eukaryota</taxon>
        <taxon>Viridiplantae</taxon>
        <taxon>Streptophyta</taxon>
        <taxon>Embryophyta</taxon>
        <taxon>Tracheophyta</taxon>
        <taxon>Spermatophyta</taxon>
        <taxon>Magnoliopsida</taxon>
        <taxon>eudicotyledons</taxon>
        <taxon>Gunneridae</taxon>
        <taxon>Pentapetalae</taxon>
        <taxon>rosids</taxon>
        <taxon>malvids</taxon>
        <taxon>Malvales</taxon>
        <taxon>Malvaceae</taxon>
        <taxon>Malvoideae</taxon>
        <taxon>Hibiscus</taxon>
    </lineage>
</organism>
<keyword evidence="3" id="KW-1185">Reference proteome</keyword>
<feature type="region of interest" description="Disordered" evidence="1">
    <location>
        <begin position="85"/>
        <end position="123"/>
    </location>
</feature>